<proteinExistence type="predicted"/>
<reference evidence="2 3" key="1">
    <citation type="journal article" date="2015" name="Nature">
        <title>rRNA introns, odd ribosomes, and small enigmatic genomes across a large radiation of phyla.</title>
        <authorList>
            <person name="Brown C.T."/>
            <person name="Hug L.A."/>
            <person name="Thomas B.C."/>
            <person name="Sharon I."/>
            <person name="Castelle C.J."/>
            <person name="Singh A."/>
            <person name="Wilkins M.J."/>
            <person name="Williams K.H."/>
            <person name="Banfield J.F."/>
        </authorList>
    </citation>
    <scope>NUCLEOTIDE SEQUENCE [LARGE SCALE GENOMIC DNA]</scope>
</reference>
<name>A0A0G0T293_9BACT</name>
<feature type="non-terminal residue" evidence="2">
    <location>
        <position position="64"/>
    </location>
</feature>
<sequence>MEINFKKFIIKVDKADAPEARERFWPIFIAGFVLILALSFGPQFIELVKAQSTSSVRFTATIGS</sequence>
<evidence type="ECO:0000313" key="2">
    <source>
        <dbReference type="EMBL" id="KKR71129.1"/>
    </source>
</evidence>
<dbReference type="Proteomes" id="UP000034664">
    <property type="component" value="Unassembled WGS sequence"/>
</dbReference>
<organism evidence="2 3">
    <name type="scientific">Candidatus Roizmanbacteria bacterium GW2011_GWB1_40_7</name>
    <dbReference type="NCBI Taxonomy" id="1618482"/>
    <lineage>
        <taxon>Bacteria</taxon>
        <taxon>Candidatus Roizmaniibacteriota</taxon>
    </lineage>
</organism>
<keyword evidence="1" id="KW-0812">Transmembrane</keyword>
<comment type="caution">
    <text evidence="2">The sequence shown here is derived from an EMBL/GenBank/DDBJ whole genome shotgun (WGS) entry which is preliminary data.</text>
</comment>
<evidence type="ECO:0000256" key="1">
    <source>
        <dbReference type="SAM" id="Phobius"/>
    </source>
</evidence>
<protein>
    <submittedName>
        <fullName evidence="2">Uncharacterized protein</fullName>
    </submittedName>
</protein>
<dbReference type="AlphaFoldDB" id="A0A0G0T293"/>
<dbReference type="EMBL" id="LBZM01000035">
    <property type="protein sequence ID" value="KKR71129.1"/>
    <property type="molecule type" value="Genomic_DNA"/>
</dbReference>
<gene>
    <name evidence="2" type="ORF">UU14_C0035G0008</name>
</gene>
<evidence type="ECO:0000313" key="3">
    <source>
        <dbReference type="Proteomes" id="UP000034664"/>
    </source>
</evidence>
<keyword evidence="1" id="KW-1133">Transmembrane helix</keyword>
<keyword evidence="1" id="KW-0472">Membrane</keyword>
<feature type="transmembrane region" description="Helical" evidence="1">
    <location>
        <begin position="24"/>
        <end position="45"/>
    </location>
</feature>
<accession>A0A0G0T293</accession>